<dbReference type="RefSeq" id="WP_149104520.1">
    <property type="nucleotide sequence ID" value="NZ_VTFT01000002.1"/>
</dbReference>
<comment type="caution">
    <text evidence="1">The sequence shown here is derived from an EMBL/GenBank/DDBJ whole genome shotgun (WGS) entry which is preliminary data.</text>
</comment>
<proteinExistence type="predicted"/>
<protein>
    <submittedName>
        <fullName evidence="1">Base plate wedge protein 53</fullName>
    </submittedName>
</protein>
<name>A0A5D4XMB8_9GAMM</name>
<keyword evidence="2" id="KW-1185">Reference proteome</keyword>
<reference evidence="1 2" key="1">
    <citation type="submission" date="2019-08" db="EMBL/GenBank/DDBJ databases">
        <title>Luteimonas viscosus sp. nov., isolated from soil of a sunflower field.</title>
        <authorList>
            <person name="Jianli Z."/>
            <person name="Ying Z."/>
        </authorList>
    </citation>
    <scope>NUCLEOTIDE SEQUENCE [LARGE SCALE GENOMIC DNA]</scope>
    <source>
        <strain evidence="1 2">XBU10</strain>
    </source>
</reference>
<dbReference type="EMBL" id="VTFT01000002">
    <property type="protein sequence ID" value="TYT23820.1"/>
    <property type="molecule type" value="Genomic_DNA"/>
</dbReference>
<sequence>MNDPIQLLIDAGAIPSEPFDPLSRYRGVPLALHAPAPGVEPVAYVARRFIPQRHSIAVAVEAVVEAVDRPDLLAARTLGSPLSYWRIADANAVTDPFELTDVPGARVAIPSGGS</sequence>
<evidence type="ECO:0000313" key="1">
    <source>
        <dbReference type="EMBL" id="TYT23820.1"/>
    </source>
</evidence>
<dbReference type="Proteomes" id="UP000324973">
    <property type="component" value="Unassembled WGS sequence"/>
</dbReference>
<organism evidence="1 2">
    <name type="scientific">Luteimonas viscosa</name>
    <dbReference type="NCBI Taxonomy" id="1132694"/>
    <lineage>
        <taxon>Bacteria</taxon>
        <taxon>Pseudomonadati</taxon>
        <taxon>Pseudomonadota</taxon>
        <taxon>Gammaproteobacteria</taxon>
        <taxon>Lysobacterales</taxon>
        <taxon>Lysobacteraceae</taxon>
        <taxon>Luteimonas</taxon>
    </lineage>
</organism>
<dbReference type="OrthoDB" id="9809850at2"/>
<evidence type="ECO:0000313" key="2">
    <source>
        <dbReference type="Proteomes" id="UP000324973"/>
    </source>
</evidence>
<accession>A0A5D4XMB8</accession>
<dbReference type="AlphaFoldDB" id="A0A5D4XMB8"/>
<gene>
    <name evidence="1" type="ORF">FZO89_16515</name>
</gene>